<reference evidence="4" key="1">
    <citation type="submission" date="2020-01" db="EMBL/GenBank/DDBJ databases">
        <authorList>
            <person name="Meier V. D."/>
            <person name="Meier V D."/>
        </authorList>
    </citation>
    <scope>NUCLEOTIDE SEQUENCE</scope>
    <source>
        <strain evidence="4">HLG_WM_MAG_01</strain>
    </source>
</reference>
<dbReference type="SUPFAM" id="SSF75217">
    <property type="entry name" value="alpha/beta knot"/>
    <property type="match status" value="1"/>
</dbReference>
<dbReference type="EMBL" id="CACVAS010000018">
    <property type="protein sequence ID" value="CAA6800766.1"/>
    <property type="molecule type" value="Genomic_DNA"/>
</dbReference>
<protein>
    <submittedName>
        <fullName evidence="4">rRNA methylase family protein</fullName>
    </submittedName>
</protein>
<dbReference type="GO" id="GO:0003723">
    <property type="term" value="F:RNA binding"/>
    <property type="evidence" value="ECO:0007669"/>
    <property type="project" value="InterPro"/>
</dbReference>
<dbReference type="GO" id="GO:0006396">
    <property type="term" value="P:RNA processing"/>
    <property type="evidence" value="ECO:0007669"/>
    <property type="project" value="InterPro"/>
</dbReference>
<dbReference type="InterPro" id="IPR029026">
    <property type="entry name" value="tRNA_m1G_MTases_N"/>
</dbReference>
<name>A0A6S6S5G8_9BACT</name>
<dbReference type="AlphaFoldDB" id="A0A6S6S5G8"/>
<evidence type="ECO:0000256" key="2">
    <source>
        <dbReference type="ARBA" id="ARBA00022679"/>
    </source>
</evidence>
<dbReference type="InterPro" id="IPR029028">
    <property type="entry name" value="Alpha/beta_knot_MTases"/>
</dbReference>
<dbReference type="CDD" id="cd18095">
    <property type="entry name" value="SpoU-like_rRNA-MTase"/>
    <property type="match status" value="1"/>
</dbReference>
<evidence type="ECO:0000313" key="4">
    <source>
        <dbReference type="EMBL" id="CAA6800766.1"/>
    </source>
</evidence>
<feature type="domain" description="tRNA/rRNA methyltransferase SpoU type" evidence="3">
    <location>
        <begin position="113"/>
        <end position="253"/>
    </location>
</feature>
<dbReference type="Pfam" id="PF00588">
    <property type="entry name" value="SpoU_methylase"/>
    <property type="match status" value="1"/>
</dbReference>
<evidence type="ECO:0000259" key="3">
    <source>
        <dbReference type="Pfam" id="PF00588"/>
    </source>
</evidence>
<keyword evidence="2" id="KW-0808">Transferase</keyword>
<proteinExistence type="predicted"/>
<keyword evidence="1 4" id="KW-0489">Methyltransferase</keyword>
<evidence type="ECO:0000256" key="1">
    <source>
        <dbReference type="ARBA" id="ARBA00022603"/>
    </source>
</evidence>
<dbReference type="PANTHER" id="PTHR46429:SF1">
    <property type="entry name" value="23S RRNA (GUANOSINE-2'-O-)-METHYLTRANSFERASE RLMB"/>
    <property type="match status" value="1"/>
</dbReference>
<organism evidence="4">
    <name type="scientific">uncultured Sulfurovum sp</name>
    <dbReference type="NCBI Taxonomy" id="269237"/>
    <lineage>
        <taxon>Bacteria</taxon>
        <taxon>Pseudomonadati</taxon>
        <taxon>Campylobacterota</taxon>
        <taxon>Epsilonproteobacteria</taxon>
        <taxon>Campylobacterales</taxon>
        <taxon>Sulfurovaceae</taxon>
        <taxon>Sulfurovum</taxon>
        <taxon>environmental samples</taxon>
    </lineage>
</organism>
<dbReference type="PANTHER" id="PTHR46429">
    <property type="entry name" value="23S RRNA (GUANOSINE-2'-O-)-METHYLTRANSFERASE RLMB"/>
    <property type="match status" value="1"/>
</dbReference>
<dbReference type="GO" id="GO:0008173">
    <property type="term" value="F:RNA methyltransferase activity"/>
    <property type="evidence" value="ECO:0007669"/>
    <property type="project" value="InterPro"/>
</dbReference>
<sequence length="259" mass="28713">MNFITITNIDAPELHIYHQFRENAFKADGSFVADSPKVVNLLLEEDVEVKSILATQAYYDAHTNLLSSKKDATFYVATKEQMQNIVGHKIHHNVMMHGIRPKEVALEDLDDNIIMLDEISSTQNIGAIARSAAALGVGAYVVPKHGPHPYSRRALRVSMGHVSMLDIHTYSDIVQTIKTLQANGYHIYAAEVAPNSTPLAQVKVADKWVILMGHEGTGLSPEVMTLCNEVVTIEMMPDVKSFNVGIAASLMMYRFRHLA</sequence>
<dbReference type="InterPro" id="IPR004441">
    <property type="entry name" value="rRNA_MeTrfase_TrmH"/>
</dbReference>
<dbReference type="GO" id="GO:0005829">
    <property type="term" value="C:cytosol"/>
    <property type="evidence" value="ECO:0007669"/>
    <property type="project" value="TreeGrafter"/>
</dbReference>
<accession>A0A6S6S5G8</accession>
<dbReference type="InterPro" id="IPR001537">
    <property type="entry name" value="SpoU_MeTrfase"/>
</dbReference>
<dbReference type="GO" id="GO:0032259">
    <property type="term" value="P:methylation"/>
    <property type="evidence" value="ECO:0007669"/>
    <property type="project" value="UniProtKB-KW"/>
</dbReference>
<gene>
    <name evidence="4" type="ORF">HELGO_WM11101</name>
</gene>
<dbReference type="Gene3D" id="3.40.1280.10">
    <property type="match status" value="1"/>
</dbReference>